<dbReference type="PANTHER" id="PTHR38733:SF1">
    <property type="entry name" value="TYPE IV METHYL-DIRECTED RESTRICTION ENZYME ECOKMCRBC"/>
    <property type="match status" value="1"/>
</dbReference>
<proteinExistence type="predicted"/>
<organism evidence="1">
    <name type="scientific">termite gut metagenome</name>
    <dbReference type="NCBI Taxonomy" id="433724"/>
    <lineage>
        <taxon>unclassified sequences</taxon>
        <taxon>metagenomes</taxon>
        <taxon>organismal metagenomes</taxon>
    </lineage>
</organism>
<dbReference type="Pfam" id="PF10117">
    <property type="entry name" value="McrBC"/>
    <property type="match status" value="1"/>
</dbReference>
<evidence type="ECO:0000313" key="1">
    <source>
        <dbReference type="EMBL" id="KAA6316026.1"/>
    </source>
</evidence>
<sequence length="344" mass="40799">MLEITTDNNCGSLNVRSLHLDNFQKIADVKIKNIRFEDCPNLLIFPHSLGLHGDNISEEKIFSLQESILTTGNIMGFLGIKDSELKIQSRFAKGDDYYFLHYMLQKVFSINMFDLKHSTNRENIFDFLLYLFPYYLKKALRQGLFKEYQHREYNDANVRGVINMNLHIRKNIPFSGKVAYRTKEYCYDNRITQLVRHTIEYIRKHKFGSNILNNDTETQICISQIISATPTYDKNKRNTVLNNNIKTISHPYYYEYQNLQKICKQILRFDGLKYGQEKDKIYGLLFDGAWLWEEYLNTILRNYDFKHPENKSGKGAIYLFEASKCKRFPDFWKNNIILYQPAIK</sequence>
<name>A0A5J4Q294_9ZZZZ</name>
<reference evidence="1" key="1">
    <citation type="submission" date="2019-03" db="EMBL/GenBank/DDBJ databases">
        <title>Single cell metagenomics reveals metabolic interactions within the superorganism composed of flagellate Streblomastix strix and complex community of Bacteroidetes bacteria on its surface.</title>
        <authorList>
            <person name="Treitli S.C."/>
            <person name="Kolisko M."/>
            <person name="Husnik F."/>
            <person name="Keeling P."/>
            <person name="Hampl V."/>
        </authorList>
    </citation>
    <scope>NUCLEOTIDE SEQUENCE</scope>
    <source>
        <strain evidence="1">STM</strain>
    </source>
</reference>
<dbReference type="InterPro" id="IPR019292">
    <property type="entry name" value="McrC"/>
</dbReference>
<dbReference type="EMBL" id="SNRY01005032">
    <property type="protein sequence ID" value="KAA6316026.1"/>
    <property type="molecule type" value="Genomic_DNA"/>
</dbReference>
<accession>A0A5J4Q294</accession>
<dbReference type="AlphaFoldDB" id="A0A5J4Q294"/>
<dbReference type="PANTHER" id="PTHR38733">
    <property type="entry name" value="PROTEIN MCRC"/>
    <property type="match status" value="1"/>
</dbReference>
<comment type="caution">
    <text evidence="1">The sequence shown here is derived from an EMBL/GenBank/DDBJ whole genome shotgun (WGS) entry which is preliminary data.</text>
</comment>
<protein>
    <submittedName>
        <fullName evidence="1">Uncharacterized protein</fullName>
    </submittedName>
</protein>
<gene>
    <name evidence="1" type="ORF">EZS27_033607</name>
</gene>